<dbReference type="InterPro" id="IPR051159">
    <property type="entry name" value="Hexapeptide_acetyltransf"/>
</dbReference>
<dbReference type="PANTHER" id="PTHR23416:SF78">
    <property type="entry name" value="LIPOPOLYSACCHARIDE BIOSYNTHESIS O-ACETYL TRANSFERASE WBBJ-RELATED"/>
    <property type="match status" value="1"/>
</dbReference>
<evidence type="ECO:0000256" key="3">
    <source>
        <dbReference type="ARBA" id="ARBA00023315"/>
    </source>
</evidence>
<keyword evidence="2" id="KW-0677">Repeat</keyword>
<reference evidence="4 5" key="1">
    <citation type="submission" date="2021-01" db="EMBL/GenBank/DDBJ databases">
        <title>Carboxyliciviraga sp.nov., isolated from coastal sediments.</title>
        <authorList>
            <person name="Lu D."/>
            <person name="Zhang T."/>
        </authorList>
    </citation>
    <scope>NUCLEOTIDE SEQUENCE [LARGE SCALE GENOMIC DNA]</scope>
    <source>
        <strain evidence="4 5">N1Y132</strain>
    </source>
</reference>
<dbReference type="InterPro" id="IPR001451">
    <property type="entry name" value="Hexapep"/>
</dbReference>
<dbReference type="CDD" id="cd04647">
    <property type="entry name" value="LbH_MAT_like"/>
    <property type="match status" value="1"/>
</dbReference>
<dbReference type="EMBL" id="JAENRR010000025">
    <property type="protein sequence ID" value="MBK3518013.1"/>
    <property type="molecule type" value="Genomic_DNA"/>
</dbReference>
<dbReference type="Pfam" id="PF00132">
    <property type="entry name" value="Hexapep"/>
    <property type="match status" value="2"/>
</dbReference>
<sequence length="210" mass="23585">MKKILRLLSPYFWLKIFLYLANKRRFKRVGVNFRFDPFSSISYDRIVVGDNVYIGPNSHISAELEIGNNLMVGPNFVVLGGDHLFGIKGKRARFIKPCNDSNQGKIKIGEDVWIGANVTILKGVVIGDGSVIGAGSVVNKNIPPYVIAVGMPAKPKKRIFADDDLIYHLKELKYSDKTILDVLDTRKGYIDLPVFDNSKLAETDYTYEID</sequence>
<dbReference type="InterPro" id="IPR011004">
    <property type="entry name" value="Trimer_LpxA-like_sf"/>
</dbReference>
<dbReference type="SUPFAM" id="SSF51161">
    <property type="entry name" value="Trimeric LpxA-like enzymes"/>
    <property type="match status" value="1"/>
</dbReference>
<accession>A0ABS1HK09</accession>
<dbReference type="RefSeq" id="WP_200465241.1">
    <property type="nucleotide sequence ID" value="NZ_JAENRR010000025.1"/>
</dbReference>
<evidence type="ECO:0000256" key="2">
    <source>
        <dbReference type="ARBA" id="ARBA00022737"/>
    </source>
</evidence>
<keyword evidence="5" id="KW-1185">Reference proteome</keyword>
<dbReference type="Gene3D" id="2.160.10.10">
    <property type="entry name" value="Hexapeptide repeat proteins"/>
    <property type="match status" value="1"/>
</dbReference>
<organism evidence="4 5">
    <name type="scientific">Carboxylicivirga marina</name>
    <dbReference type="NCBI Taxonomy" id="2800988"/>
    <lineage>
        <taxon>Bacteria</taxon>
        <taxon>Pseudomonadati</taxon>
        <taxon>Bacteroidota</taxon>
        <taxon>Bacteroidia</taxon>
        <taxon>Marinilabiliales</taxon>
        <taxon>Marinilabiliaceae</taxon>
        <taxon>Carboxylicivirga</taxon>
    </lineage>
</organism>
<keyword evidence="3 4" id="KW-0012">Acyltransferase</keyword>
<keyword evidence="1" id="KW-0808">Transferase</keyword>
<protein>
    <submittedName>
        <fullName evidence="4">Acyltransferase</fullName>
    </submittedName>
</protein>
<dbReference type="PROSITE" id="PS00101">
    <property type="entry name" value="HEXAPEP_TRANSFERASES"/>
    <property type="match status" value="1"/>
</dbReference>
<proteinExistence type="predicted"/>
<evidence type="ECO:0000256" key="1">
    <source>
        <dbReference type="ARBA" id="ARBA00022679"/>
    </source>
</evidence>
<evidence type="ECO:0000313" key="5">
    <source>
        <dbReference type="Proteomes" id="UP000605676"/>
    </source>
</evidence>
<dbReference type="GO" id="GO:0016746">
    <property type="term" value="F:acyltransferase activity"/>
    <property type="evidence" value="ECO:0007669"/>
    <property type="project" value="UniProtKB-KW"/>
</dbReference>
<dbReference type="InterPro" id="IPR018357">
    <property type="entry name" value="Hexapep_transf_CS"/>
</dbReference>
<dbReference type="PANTHER" id="PTHR23416">
    <property type="entry name" value="SIALIC ACID SYNTHASE-RELATED"/>
    <property type="match status" value="1"/>
</dbReference>
<name>A0ABS1HK09_9BACT</name>
<gene>
    <name evidence="4" type="ORF">JIV24_11770</name>
</gene>
<dbReference type="Proteomes" id="UP000605676">
    <property type="component" value="Unassembled WGS sequence"/>
</dbReference>
<evidence type="ECO:0000313" key="4">
    <source>
        <dbReference type="EMBL" id="MBK3518013.1"/>
    </source>
</evidence>
<comment type="caution">
    <text evidence="4">The sequence shown here is derived from an EMBL/GenBank/DDBJ whole genome shotgun (WGS) entry which is preliminary data.</text>
</comment>